<dbReference type="EC" id="3.6.1.-" evidence="1"/>
<evidence type="ECO:0000259" key="4">
    <source>
        <dbReference type="Pfam" id="PF20439"/>
    </source>
</evidence>
<sequence length="491" mass="55627">MESFDIYKDIAERTEGNIYIGMLGPVRTGKSTFVRRFMELLVLPNIENQHKRERAKDELPQSAAGRTIMTTEPKFVPSEAVEIAIKDVAKMKVRMVDGVGFLAKGALGHIENNAPRMVKTPWFDQPIPFEEAAEFGTRKVIEDATIGIMMTTDGSITELPRSSYIEAEEKSVDALKQAHKPFVIVLNTAKPGDQDTQKLRDALEEKYDTPVLVIDVLNMTVADIETILEKLLFEFPLTEVNIQMPKWLEALGEENWLISGIINRLRQHLDDIDTVRDAQKISLLFADMNDIEGIDLKDISLGQGRVLAQLLPKEGLFYKILSDECGYEINEDYQLIGLMKELTHAKREYDRIAKALADVREKGYGIVEPTLEEMTLEEPQIVKQGGRFGVRLRAEAPSIHMILANIETEVSPIVGTERQSEELVNYMLKEFENDPAKIWETNIFGKSLHDLVKEGLDNKLQRMPEDTRMKLQETLQRIINEGSGSLICIIL</sequence>
<dbReference type="SUPFAM" id="SSF52540">
    <property type="entry name" value="P-loop containing nucleoside triphosphate hydrolases"/>
    <property type="match status" value="1"/>
</dbReference>
<accession>F4A1B1</accession>
<organism evidence="5 6">
    <name type="scientific">Mahella australiensis (strain DSM 15567 / CIP 107919 / 50-1 BON)</name>
    <dbReference type="NCBI Taxonomy" id="697281"/>
    <lineage>
        <taxon>Bacteria</taxon>
        <taxon>Bacillati</taxon>
        <taxon>Bacillota</taxon>
        <taxon>Clostridia</taxon>
        <taxon>Thermoanaerobacterales</taxon>
        <taxon>Thermoanaerobacterales Family IV. Incertae Sedis</taxon>
        <taxon>Mahella</taxon>
    </lineage>
</organism>
<dbReference type="PIRSF" id="PIRSF007466">
    <property type="entry name" value="SpoIVA"/>
    <property type="match status" value="1"/>
</dbReference>
<keyword evidence="6" id="KW-1185">Reference proteome</keyword>
<dbReference type="Pfam" id="PF20439">
    <property type="entry name" value="SpoIVA_C"/>
    <property type="match status" value="1"/>
</dbReference>
<evidence type="ECO:0000259" key="2">
    <source>
        <dbReference type="Pfam" id="PF09547"/>
    </source>
</evidence>
<dbReference type="InterPro" id="IPR027417">
    <property type="entry name" value="P-loop_NTPase"/>
</dbReference>
<dbReference type="InterPro" id="IPR046840">
    <property type="entry name" value="SpoIVA_C"/>
</dbReference>
<keyword evidence="1" id="KW-0067">ATP-binding</keyword>
<gene>
    <name evidence="5" type="ordered locus">Mahau_1853</name>
</gene>
<dbReference type="AlphaFoldDB" id="F4A1B1"/>
<evidence type="ECO:0000259" key="3">
    <source>
        <dbReference type="Pfam" id="PF20438"/>
    </source>
</evidence>
<dbReference type="HOGENOM" id="CLU_043635_0_0_9"/>
<protein>
    <recommendedName>
        <fullName evidence="1">Stage IV sporulation protein A</fullName>
        <ecNumber evidence="1">3.6.1.-</ecNumber>
    </recommendedName>
    <alternativeName>
        <fullName evidence="1">Coat morphogenetic protein SpoIVA</fullName>
    </alternativeName>
</protein>
<dbReference type="GO" id="GO:0016887">
    <property type="term" value="F:ATP hydrolysis activity"/>
    <property type="evidence" value="ECO:0007669"/>
    <property type="project" value="InterPro"/>
</dbReference>
<dbReference type="InterPro" id="IPR046841">
    <property type="entry name" value="SpoIVA_middle"/>
</dbReference>
<dbReference type="InterPro" id="IPR046842">
    <property type="entry name" value="SpoIVA_ATPase"/>
</dbReference>
<keyword evidence="1" id="KW-0378">Hydrolase</keyword>
<dbReference type="RefSeq" id="WP_013781458.1">
    <property type="nucleotide sequence ID" value="NC_015520.1"/>
</dbReference>
<dbReference type="eggNOG" id="COG0699">
    <property type="taxonomic scope" value="Bacteria"/>
</dbReference>
<dbReference type="Proteomes" id="UP000008457">
    <property type="component" value="Chromosome"/>
</dbReference>
<comment type="subcellular location">
    <subcellularLocation>
        <location evidence="1">Cytoplasm</location>
    </subcellularLocation>
</comment>
<comment type="function">
    <text evidence="1">ATPase. Has a role at an early stage in the morphogenesis of the spore coat.</text>
</comment>
<evidence type="ECO:0000256" key="1">
    <source>
        <dbReference type="PIRNR" id="PIRNR007466"/>
    </source>
</evidence>
<dbReference type="Pfam" id="PF20438">
    <property type="entry name" value="SpoIVA_middle"/>
    <property type="match status" value="1"/>
</dbReference>
<keyword evidence="1" id="KW-0963">Cytoplasm</keyword>
<comment type="catalytic activity">
    <reaction evidence="1">
        <text>ATP + H2O = ADP + phosphate + H(+)</text>
        <dbReference type="Rhea" id="RHEA:13065"/>
        <dbReference type="ChEBI" id="CHEBI:15377"/>
        <dbReference type="ChEBI" id="CHEBI:15378"/>
        <dbReference type="ChEBI" id="CHEBI:30616"/>
        <dbReference type="ChEBI" id="CHEBI:43474"/>
        <dbReference type="ChEBI" id="CHEBI:456216"/>
    </reaction>
</comment>
<dbReference type="KEGG" id="mas:Mahau_1853"/>
<name>F4A1B1_MAHA5</name>
<dbReference type="InterPro" id="IPR014201">
    <property type="entry name" value="Spore_IV_A"/>
</dbReference>
<dbReference type="EMBL" id="CP002360">
    <property type="protein sequence ID" value="AEE97030.1"/>
    <property type="molecule type" value="Genomic_DNA"/>
</dbReference>
<dbReference type="OrthoDB" id="9761464at2"/>
<dbReference type="NCBIfam" id="TIGR02836">
    <property type="entry name" value="spore_IV_A"/>
    <property type="match status" value="1"/>
</dbReference>
<reference evidence="6" key="1">
    <citation type="submission" date="2010-11" db="EMBL/GenBank/DDBJ databases">
        <title>The complete genome of Mahella australiensis DSM 15567.</title>
        <authorList>
            <consortium name="US DOE Joint Genome Institute (JGI-PGF)"/>
            <person name="Lucas S."/>
            <person name="Copeland A."/>
            <person name="Lapidus A."/>
            <person name="Bruce D."/>
            <person name="Goodwin L."/>
            <person name="Pitluck S."/>
            <person name="Kyrpides N."/>
            <person name="Mavromatis K."/>
            <person name="Pagani I."/>
            <person name="Ivanova N."/>
            <person name="Teshima H."/>
            <person name="Brettin T."/>
            <person name="Detter J.C."/>
            <person name="Han C."/>
            <person name="Tapia R."/>
            <person name="Land M."/>
            <person name="Hauser L."/>
            <person name="Markowitz V."/>
            <person name="Cheng J.-F."/>
            <person name="Hugenholtz P."/>
            <person name="Woyke T."/>
            <person name="Wu D."/>
            <person name="Spring S."/>
            <person name="Pukall R."/>
            <person name="Steenblock K."/>
            <person name="Schneider S."/>
            <person name="Klenk H.-P."/>
            <person name="Eisen J.A."/>
        </authorList>
    </citation>
    <scope>NUCLEOTIDE SEQUENCE [LARGE SCALE GENOMIC DNA]</scope>
    <source>
        <strain evidence="6">DSM 15567 / CIP 107919 / 50-1 BON</strain>
    </source>
</reference>
<reference evidence="5 6" key="2">
    <citation type="journal article" date="2011" name="Stand. Genomic Sci.">
        <title>Complete genome sequence of Mahella australiensis type strain (50-1 BON).</title>
        <authorList>
            <person name="Sikorski J."/>
            <person name="Teshima H."/>
            <person name="Nolan M."/>
            <person name="Lucas S."/>
            <person name="Hammon N."/>
            <person name="Deshpande S."/>
            <person name="Cheng J.F."/>
            <person name="Pitluck S."/>
            <person name="Liolios K."/>
            <person name="Pagani I."/>
            <person name="Ivanova N."/>
            <person name="Huntemann M."/>
            <person name="Mavromatis K."/>
            <person name="Ovchinikova G."/>
            <person name="Pati A."/>
            <person name="Tapia R."/>
            <person name="Han C."/>
            <person name="Goodwin L."/>
            <person name="Chen A."/>
            <person name="Palaniappan K."/>
            <person name="Land M."/>
            <person name="Hauser L."/>
            <person name="Ngatchou-Djao O.D."/>
            <person name="Rohde M."/>
            <person name="Pukall R."/>
            <person name="Spring S."/>
            <person name="Abt B."/>
            <person name="Goker M."/>
            <person name="Detter J.C."/>
            <person name="Woyke T."/>
            <person name="Bristow J."/>
            <person name="Markowitz V."/>
            <person name="Hugenholtz P."/>
            <person name="Eisen J.A."/>
            <person name="Kyrpides N.C."/>
            <person name="Klenk H.P."/>
            <person name="Lapidus A."/>
        </authorList>
    </citation>
    <scope>NUCLEOTIDE SEQUENCE [LARGE SCALE GENOMIC DNA]</scope>
    <source>
        <strain evidence="6">DSM 15567 / CIP 107919 / 50-1 BON</strain>
    </source>
</reference>
<keyword evidence="1" id="KW-0547">Nucleotide-binding</keyword>
<dbReference type="GO" id="GO:0005737">
    <property type="term" value="C:cytoplasm"/>
    <property type="evidence" value="ECO:0007669"/>
    <property type="project" value="UniProtKB-SubCell"/>
</dbReference>
<dbReference type="Pfam" id="PF09547">
    <property type="entry name" value="SpoIVA_ATPase"/>
    <property type="match status" value="1"/>
</dbReference>
<keyword evidence="1" id="KW-0749">Sporulation</keyword>
<dbReference type="Gene3D" id="3.40.50.300">
    <property type="entry name" value="P-loop containing nucleotide triphosphate hydrolases"/>
    <property type="match status" value="1"/>
</dbReference>
<dbReference type="GO" id="GO:0005524">
    <property type="term" value="F:ATP binding"/>
    <property type="evidence" value="ECO:0007669"/>
    <property type="project" value="UniProtKB-KW"/>
</dbReference>
<proteinExistence type="predicted"/>
<evidence type="ECO:0000313" key="6">
    <source>
        <dbReference type="Proteomes" id="UP000008457"/>
    </source>
</evidence>
<evidence type="ECO:0000313" key="5">
    <source>
        <dbReference type="EMBL" id="AEE97030.1"/>
    </source>
</evidence>
<dbReference type="STRING" id="697281.Mahau_1853"/>
<dbReference type="GO" id="GO:0030435">
    <property type="term" value="P:sporulation resulting in formation of a cellular spore"/>
    <property type="evidence" value="ECO:0007669"/>
    <property type="project" value="UniProtKB-KW"/>
</dbReference>
<feature type="domain" description="Stage IV sporulation protein A middle" evidence="3">
    <location>
        <begin position="238"/>
        <end position="415"/>
    </location>
</feature>
<feature type="domain" description="Stage IV sporulation protein A ATPase" evidence="2">
    <location>
        <begin position="1"/>
        <end position="236"/>
    </location>
</feature>
<feature type="domain" description="Sporulation stage IV protein A C-terminal" evidence="4">
    <location>
        <begin position="416"/>
        <end position="491"/>
    </location>
</feature>